<comment type="caution">
    <text evidence="1">The sequence shown here is derived from an EMBL/GenBank/DDBJ whole genome shotgun (WGS) entry which is preliminary data.</text>
</comment>
<dbReference type="RefSeq" id="WP_274167073.1">
    <property type="nucleotide sequence ID" value="NZ_JAJUBC010000053.1"/>
</dbReference>
<keyword evidence="2" id="KW-1185">Reference proteome</keyword>
<accession>A0ABT5R7U2</accession>
<sequence length="420" mass="45270">MNSFLPSNNAVGFVRIFLSSVLLISPLNTSANTDIERVLDATEALNDNTVNILADAERNTEEFGAILNKMDEVEQQTDSALAAIRSGNFGKLTLLALDNAKLGELYVAEYQTFLKHVGQDSSCYRPHVIGEFNESIAKLKAYAARVPQLQAVSSEEDALLSIMELNLKSGSFFAVPAMFHVTTLCIVGDAEPILEQFNAMEGDVVAGFLAQAMQGNGFENGDIPPLSDDMIEMLEEEDALEAIPSRPISDIQFSDPNVEICVKDSAEMFGADMTDELPEVICDFPEGEPVALDDLAKFQALEHVTIEGAKISSLSSLSGLPYLNSVVIENSVLSSVANLSDMGGSLVLSNTEVIGWSDLAQSGFDTVNIEQLKDCKSLSAFLKNDSLIITFVGTGEFETLGDIDGNGMRVVTDCTKDSVF</sequence>
<proteinExistence type="predicted"/>
<protein>
    <submittedName>
        <fullName evidence="1">Uncharacterized protein</fullName>
    </submittedName>
</protein>
<organism evidence="1 2">
    <name type="scientific">Enterovibrio gelatinilyticus</name>
    <dbReference type="NCBI Taxonomy" id="2899819"/>
    <lineage>
        <taxon>Bacteria</taxon>
        <taxon>Pseudomonadati</taxon>
        <taxon>Pseudomonadota</taxon>
        <taxon>Gammaproteobacteria</taxon>
        <taxon>Vibrionales</taxon>
        <taxon>Vibrionaceae</taxon>
        <taxon>Enterovibrio</taxon>
    </lineage>
</organism>
<name>A0ABT5R7U2_9GAMM</name>
<evidence type="ECO:0000313" key="2">
    <source>
        <dbReference type="Proteomes" id="UP001149400"/>
    </source>
</evidence>
<gene>
    <name evidence="1" type="ORF">LRP50_24790</name>
</gene>
<dbReference type="EMBL" id="JAJUBC010000053">
    <property type="protein sequence ID" value="MDD1796342.1"/>
    <property type="molecule type" value="Genomic_DNA"/>
</dbReference>
<dbReference type="Proteomes" id="UP001149400">
    <property type="component" value="Unassembled WGS sequence"/>
</dbReference>
<evidence type="ECO:0000313" key="1">
    <source>
        <dbReference type="EMBL" id="MDD1796342.1"/>
    </source>
</evidence>
<reference evidence="1" key="1">
    <citation type="submission" date="2021-12" db="EMBL/GenBank/DDBJ databases">
        <title>Enterovibrio ZSDZ35 sp. nov. and Enterovibrio ZSDZ42 sp. nov., isolated from coastal seawater in Qingdao.</title>
        <authorList>
            <person name="Zhang P."/>
        </authorList>
    </citation>
    <scope>NUCLEOTIDE SEQUENCE</scope>
    <source>
        <strain evidence="1">ZSDZ42</strain>
    </source>
</reference>